<evidence type="ECO:0000313" key="3">
    <source>
        <dbReference type="WBParaSite" id="NBR_0001302901-mRNA-1"/>
    </source>
</evidence>
<name>A0A0N4Y9M7_NIPBR</name>
<keyword evidence="2" id="KW-1185">Reference proteome</keyword>
<dbReference type="WBParaSite" id="NBR_0001302901-mRNA-1">
    <property type="protein sequence ID" value="NBR_0001302901-mRNA-1"/>
    <property type="gene ID" value="NBR_0001302901"/>
</dbReference>
<reference evidence="3" key="1">
    <citation type="submission" date="2017-02" db="UniProtKB">
        <authorList>
            <consortium name="WormBaseParasite"/>
        </authorList>
    </citation>
    <scope>IDENTIFICATION</scope>
</reference>
<dbReference type="AlphaFoldDB" id="A0A0N4Y9M7"/>
<protein>
    <submittedName>
        <fullName evidence="3">Sushi domain-containing protein</fullName>
    </submittedName>
</protein>
<sequence>MATTTTTLIPPCALCSAPVYKQSCNGETRNPCPTAAQVGLSRSNGANTCTLRFTCPAYTQAYVWTSGGATPIAYSGSELICNRSDRKWRTFMGLVVEEVSCMGAPAGCGFCPTPADVYRDCSYYGRIMCATMVSQTSSIVTRGNTGCNLIALCPPGMNFNYITATGTTDTLTSAQTMTCPFPPGAGDWSMPGGPVTTGYTCMSNP</sequence>
<evidence type="ECO:0000313" key="1">
    <source>
        <dbReference type="EMBL" id="VDL76619.1"/>
    </source>
</evidence>
<organism evidence="3">
    <name type="scientific">Nippostrongylus brasiliensis</name>
    <name type="common">Rat hookworm</name>
    <dbReference type="NCBI Taxonomy" id="27835"/>
    <lineage>
        <taxon>Eukaryota</taxon>
        <taxon>Metazoa</taxon>
        <taxon>Ecdysozoa</taxon>
        <taxon>Nematoda</taxon>
        <taxon>Chromadorea</taxon>
        <taxon>Rhabditida</taxon>
        <taxon>Rhabditina</taxon>
        <taxon>Rhabditomorpha</taxon>
        <taxon>Strongyloidea</taxon>
        <taxon>Heligmosomidae</taxon>
        <taxon>Nippostrongylus</taxon>
    </lineage>
</organism>
<evidence type="ECO:0000313" key="2">
    <source>
        <dbReference type="Proteomes" id="UP000271162"/>
    </source>
</evidence>
<gene>
    <name evidence="1" type="ORF">NBR_LOCUS13030</name>
</gene>
<accession>A0A0N4Y9M7</accession>
<dbReference type="Proteomes" id="UP000271162">
    <property type="component" value="Unassembled WGS sequence"/>
</dbReference>
<proteinExistence type="predicted"/>
<dbReference type="EMBL" id="UYSL01020924">
    <property type="protein sequence ID" value="VDL76619.1"/>
    <property type="molecule type" value="Genomic_DNA"/>
</dbReference>
<reference evidence="1 2" key="2">
    <citation type="submission" date="2018-11" db="EMBL/GenBank/DDBJ databases">
        <authorList>
            <consortium name="Pathogen Informatics"/>
        </authorList>
    </citation>
    <scope>NUCLEOTIDE SEQUENCE [LARGE SCALE GENOMIC DNA]</scope>
</reference>